<protein>
    <recommendedName>
        <fullName evidence="1">gamma-glutamylcyclotransferase</fullName>
        <ecNumber evidence="1">4.3.2.9</ecNumber>
    </recommendedName>
</protein>
<dbReference type="Gene3D" id="3.10.490.10">
    <property type="entry name" value="Gamma-glutamyl cyclotransferase-like"/>
    <property type="match status" value="1"/>
</dbReference>
<keyword evidence="7" id="KW-1185">Reference proteome</keyword>
<evidence type="ECO:0000259" key="5">
    <source>
        <dbReference type="Pfam" id="PF06094"/>
    </source>
</evidence>
<dbReference type="EMBL" id="JAUJFL010000004">
    <property type="protein sequence ID" value="KAK2604579.1"/>
    <property type="molecule type" value="Genomic_DNA"/>
</dbReference>
<dbReference type="EC" id="4.3.2.9" evidence="1"/>
<name>A0AAD9SCY8_PHOAM</name>
<evidence type="ECO:0000313" key="7">
    <source>
        <dbReference type="Proteomes" id="UP001265746"/>
    </source>
</evidence>
<feature type="domain" description="Gamma-glutamylcyclotransferase AIG2-like" evidence="5">
    <location>
        <begin position="12"/>
        <end position="106"/>
    </location>
</feature>
<dbReference type="Proteomes" id="UP001265746">
    <property type="component" value="Unassembled WGS sequence"/>
</dbReference>
<reference evidence="6" key="1">
    <citation type="submission" date="2023-06" db="EMBL/GenBank/DDBJ databases">
        <authorList>
            <person name="Noh H."/>
        </authorList>
    </citation>
    <scope>NUCLEOTIDE SEQUENCE</scope>
    <source>
        <strain evidence="6">DUCC20226</strain>
    </source>
</reference>
<dbReference type="AlphaFoldDB" id="A0AAD9SCY8"/>
<dbReference type="PANTHER" id="PTHR12935">
    <property type="entry name" value="GAMMA-GLUTAMYLCYCLOTRANSFERASE"/>
    <property type="match status" value="1"/>
</dbReference>
<accession>A0AAD9SCY8</accession>
<dbReference type="CDD" id="cd06661">
    <property type="entry name" value="GGCT_like"/>
    <property type="match status" value="1"/>
</dbReference>
<evidence type="ECO:0000313" key="6">
    <source>
        <dbReference type="EMBL" id="KAK2604579.1"/>
    </source>
</evidence>
<feature type="active site" description="Proton acceptor" evidence="3">
    <location>
        <position position="86"/>
    </location>
</feature>
<evidence type="ECO:0000256" key="4">
    <source>
        <dbReference type="PIRSR" id="PIRSR617939-2"/>
    </source>
</evidence>
<comment type="caution">
    <text evidence="6">The sequence shown here is derived from an EMBL/GenBank/DDBJ whole genome shotgun (WGS) entry which is preliminary data.</text>
</comment>
<dbReference type="InterPro" id="IPR036568">
    <property type="entry name" value="GGCT-like_sf"/>
</dbReference>
<sequence>MTPKTNNETLLYFAFGSNLSGTQMRARCPGAAATGLAFLPGYDFIVNERGYANVIPTAGDGSGGGVYGVLYRLGSPAEKRRLDQYEGVPWAYEDLVLDVELVDSGGITAAAAADAAGAKSTVQALVYVDRLRVSPAAPKDEYVARMNLGIDEATAEWGLPGDYVRDVMRRYIPAPAAAATAGPDETAAAGG</sequence>
<evidence type="ECO:0000256" key="1">
    <source>
        <dbReference type="ARBA" id="ARBA00012346"/>
    </source>
</evidence>
<dbReference type="InterPro" id="IPR013024">
    <property type="entry name" value="GGCT-like"/>
</dbReference>
<evidence type="ECO:0000256" key="2">
    <source>
        <dbReference type="ARBA" id="ARBA00023239"/>
    </source>
</evidence>
<dbReference type="Pfam" id="PF06094">
    <property type="entry name" value="GGACT"/>
    <property type="match status" value="1"/>
</dbReference>
<organism evidence="6 7">
    <name type="scientific">Phomopsis amygdali</name>
    <name type="common">Fusicoccum amygdali</name>
    <dbReference type="NCBI Taxonomy" id="1214568"/>
    <lineage>
        <taxon>Eukaryota</taxon>
        <taxon>Fungi</taxon>
        <taxon>Dikarya</taxon>
        <taxon>Ascomycota</taxon>
        <taxon>Pezizomycotina</taxon>
        <taxon>Sordariomycetes</taxon>
        <taxon>Sordariomycetidae</taxon>
        <taxon>Diaporthales</taxon>
        <taxon>Diaporthaceae</taxon>
        <taxon>Diaporthe</taxon>
    </lineage>
</organism>
<dbReference type="GO" id="GO:0003839">
    <property type="term" value="F:gamma-glutamylcyclotransferase activity"/>
    <property type="evidence" value="ECO:0007669"/>
    <property type="project" value="UniProtKB-EC"/>
</dbReference>
<dbReference type="PANTHER" id="PTHR12935:SF0">
    <property type="entry name" value="GAMMA-GLUTAMYLCYCLOTRANSFERASE"/>
    <property type="match status" value="1"/>
</dbReference>
<feature type="binding site" evidence="4">
    <location>
        <position position="142"/>
    </location>
    <ligand>
        <name>substrate</name>
    </ligand>
</feature>
<evidence type="ECO:0000256" key="3">
    <source>
        <dbReference type="PIRSR" id="PIRSR617939-1"/>
    </source>
</evidence>
<proteinExistence type="predicted"/>
<dbReference type="InterPro" id="IPR017939">
    <property type="entry name" value="G-Glutamylcylcotransferase"/>
</dbReference>
<dbReference type="InterPro" id="IPR009288">
    <property type="entry name" value="AIG2-like_dom"/>
</dbReference>
<dbReference type="SUPFAM" id="SSF110857">
    <property type="entry name" value="Gamma-glutamyl cyclotransferase-like"/>
    <property type="match status" value="1"/>
</dbReference>
<keyword evidence="2" id="KW-0456">Lyase</keyword>
<feature type="binding site" evidence="4">
    <location>
        <begin position="12"/>
        <end position="17"/>
    </location>
    <ligand>
        <name>substrate</name>
    </ligand>
</feature>
<gene>
    <name evidence="6" type="ORF">N8I77_007496</name>
</gene>